<feature type="site" description="Important for catalytic activity" evidence="11">
    <location>
        <position position="215"/>
    </location>
</feature>
<feature type="active site" description="Proton acceptor" evidence="9">
    <location>
        <position position="240"/>
    </location>
</feature>
<keyword evidence="7 10" id="KW-0460">Magnesium</keyword>
<keyword evidence="10" id="KW-0464">Manganese</keyword>
<accession>A0AAD1SZD1</accession>
<evidence type="ECO:0000259" key="12">
    <source>
        <dbReference type="Pfam" id="PF03372"/>
    </source>
</evidence>
<dbReference type="GO" id="GO:0046872">
    <property type="term" value="F:metal ion binding"/>
    <property type="evidence" value="ECO:0007669"/>
    <property type="project" value="UniProtKB-KW"/>
</dbReference>
<evidence type="ECO:0000256" key="10">
    <source>
        <dbReference type="PIRSR" id="PIRSR604808-2"/>
    </source>
</evidence>
<dbReference type="PANTHER" id="PTHR22748:SF26">
    <property type="entry name" value="ENDONUCLEASE_EXONUCLEASE_PHOSPHATASE DOMAIN-CONTAINING PROTEIN"/>
    <property type="match status" value="1"/>
</dbReference>
<organism evidence="13 14">
    <name type="scientific">Pelobates cultripes</name>
    <name type="common">Western spadefoot toad</name>
    <dbReference type="NCBI Taxonomy" id="61616"/>
    <lineage>
        <taxon>Eukaryota</taxon>
        <taxon>Metazoa</taxon>
        <taxon>Chordata</taxon>
        <taxon>Craniata</taxon>
        <taxon>Vertebrata</taxon>
        <taxon>Euteleostomi</taxon>
        <taxon>Amphibia</taxon>
        <taxon>Batrachia</taxon>
        <taxon>Anura</taxon>
        <taxon>Pelobatoidea</taxon>
        <taxon>Pelobatidae</taxon>
        <taxon>Pelobates</taxon>
    </lineage>
</organism>
<evidence type="ECO:0000313" key="14">
    <source>
        <dbReference type="Proteomes" id="UP001295444"/>
    </source>
</evidence>
<dbReference type="InterPro" id="IPR005135">
    <property type="entry name" value="Endo/exonuclease/phosphatase"/>
</dbReference>
<evidence type="ECO:0000256" key="11">
    <source>
        <dbReference type="PIRSR" id="PIRSR604808-3"/>
    </source>
</evidence>
<proteinExistence type="inferred from homology"/>
<dbReference type="GO" id="GO:0006284">
    <property type="term" value="P:base-excision repair"/>
    <property type="evidence" value="ECO:0007669"/>
    <property type="project" value="TreeGrafter"/>
</dbReference>
<feature type="binding site" evidence="10">
    <location>
        <position position="239"/>
    </location>
    <ligand>
        <name>Mg(2+)</name>
        <dbReference type="ChEBI" id="CHEBI:18420"/>
        <label>1</label>
    </ligand>
</feature>
<dbReference type="CDD" id="cd09076">
    <property type="entry name" value="L1-EN"/>
    <property type="match status" value="1"/>
</dbReference>
<dbReference type="PANTHER" id="PTHR22748">
    <property type="entry name" value="AP ENDONUCLEASE"/>
    <property type="match status" value="1"/>
</dbReference>
<feature type="binding site" evidence="10">
    <location>
        <position position="152"/>
    </location>
    <ligand>
        <name>Mg(2+)</name>
        <dbReference type="ChEBI" id="CHEBI:18420"/>
        <label>1</label>
    </ligand>
</feature>
<dbReference type="GO" id="GO:0008311">
    <property type="term" value="F:double-stranded DNA 3'-5' DNA exonuclease activity"/>
    <property type="evidence" value="ECO:0007669"/>
    <property type="project" value="UniProtKB-EC"/>
</dbReference>
<comment type="similarity">
    <text evidence="2">Belongs to the DNA repair enzymes AP/ExoA family.</text>
</comment>
<dbReference type="EC" id="3.1.11.2" evidence="3"/>
<feature type="active site" evidence="9">
    <location>
        <position position="122"/>
    </location>
</feature>
<evidence type="ECO:0000256" key="2">
    <source>
        <dbReference type="ARBA" id="ARBA00007092"/>
    </source>
</evidence>
<evidence type="ECO:0000313" key="13">
    <source>
        <dbReference type="EMBL" id="CAH2311704.1"/>
    </source>
</evidence>
<dbReference type="AlphaFoldDB" id="A0AAD1SZD1"/>
<dbReference type="GO" id="GO:0005634">
    <property type="term" value="C:nucleus"/>
    <property type="evidence" value="ECO:0007669"/>
    <property type="project" value="TreeGrafter"/>
</dbReference>
<evidence type="ECO:0000256" key="6">
    <source>
        <dbReference type="ARBA" id="ARBA00022801"/>
    </source>
</evidence>
<keyword evidence="6" id="KW-0378">Hydrolase</keyword>
<dbReference type="SUPFAM" id="SSF56219">
    <property type="entry name" value="DNase I-like"/>
    <property type="match status" value="1"/>
</dbReference>
<dbReference type="GO" id="GO:0008081">
    <property type="term" value="F:phosphoric diester hydrolase activity"/>
    <property type="evidence" value="ECO:0007669"/>
    <property type="project" value="TreeGrafter"/>
</dbReference>
<feature type="site" description="Interaction with DNA substrate" evidence="11">
    <location>
        <position position="240"/>
    </location>
</feature>
<evidence type="ECO:0000256" key="1">
    <source>
        <dbReference type="ARBA" id="ARBA00000493"/>
    </source>
</evidence>
<feature type="binding site" evidence="10">
    <location>
        <position position="240"/>
    </location>
    <ligand>
        <name>Mg(2+)</name>
        <dbReference type="ChEBI" id="CHEBI:18420"/>
        <label>1</label>
    </ligand>
</feature>
<feature type="binding site" evidence="10">
    <location>
        <position position="49"/>
    </location>
    <ligand>
        <name>Mg(2+)</name>
        <dbReference type="ChEBI" id="CHEBI:18420"/>
        <label>1</label>
    </ligand>
</feature>
<feature type="active site" description="Proton donor/acceptor" evidence="9">
    <location>
        <position position="152"/>
    </location>
</feature>
<evidence type="ECO:0000256" key="7">
    <source>
        <dbReference type="ARBA" id="ARBA00022842"/>
    </source>
</evidence>
<dbReference type="InterPro" id="IPR004808">
    <property type="entry name" value="AP_endonuc_1"/>
</dbReference>
<keyword evidence="8" id="KW-0234">DNA repair</keyword>
<evidence type="ECO:0000256" key="3">
    <source>
        <dbReference type="ARBA" id="ARBA00012115"/>
    </source>
</evidence>
<dbReference type="GO" id="GO:0003906">
    <property type="term" value="F:DNA-(apurinic or apyrimidinic site) endonuclease activity"/>
    <property type="evidence" value="ECO:0007669"/>
    <property type="project" value="TreeGrafter"/>
</dbReference>
<evidence type="ECO:0000256" key="8">
    <source>
        <dbReference type="ARBA" id="ARBA00023204"/>
    </source>
</evidence>
<gene>
    <name evidence="13" type="ORF">PECUL_23A026802</name>
</gene>
<keyword evidence="5" id="KW-0227">DNA damage</keyword>
<dbReference type="Proteomes" id="UP001295444">
    <property type="component" value="Chromosome 08"/>
</dbReference>
<comment type="cofactor">
    <cofactor evidence="10">
        <name>Mg(2+)</name>
        <dbReference type="ChEBI" id="CHEBI:18420"/>
    </cofactor>
    <cofactor evidence="10">
        <name>Mn(2+)</name>
        <dbReference type="ChEBI" id="CHEBI:29035"/>
    </cofactor>
    <text evidence="10">Probably binds two magnesium or manganese ions per subunit.</text>
</comment>
<reference evidence="13" key="1">
    <citation type="submission" date="2022-03" db="EMBL/GenBank/DDBJ databases">
        <authorList>
            <person name="Alioto T."/>
            <person name="Alioto T."/>
            <person name="Gomez Garrido J."/>
        </authorList>
    </citation>
    <scope>NUCLEOTIDE SEQUENCE</scope>
</reference>
<keyword evidence="14" id="KW-1185">Reference proteome</keyword>
<name>A0AAD1SZD1_PELCU</name>
<evidence type="ECO:0000256" key="9">
    <source>
        <dbReference type="PIRSR" id="PIRSR604808-1"/>
    </source>
</evidence>
<sequence>MPAPVPSVFTREDLNIISYNVKGLNVREKRTRLLRDLKQYRTSIAFIQETHFQENRAPALKDRNFRTGYFSNNPDRRTQGVCILFSSRIPYIEQATLRCKQGRYIFTKGTISDQTYTFANIYAPNTKQYHFLRSTVASLMKFTEGTLIIGGDLNLALHPDQDDTSPQGATPQNRHAKTLRLLHQHQLADCWRALHPTARDFTFYSSAHLTYTRLDYFLMTHHNLNLLNAAEILPMTWSDHCPIRMRLKSPLYRPRQIDIATLETRHKRTLDATTYQELTAKRNQLTAHLNRAIQRSYQHYRHMIHEHGDKCGRLLGNLLKQRKTQLYIPKIKDTQQRLKHLPDQIATEFRTYYQGLYHLRQDEPGESQSSKLAEVRRYIGSAHMPEISETDREALEAPITPEELAYAIKKAKTGKAPGPDGLPLQYYKVFTQEP</sequence>
<evidence type="ECO:0000256" key="5">
    <source>
        <dbReference type="ARBA" id="ARBA00022763"/>
    </source>
</evidence>
<protein>
    <recommendedName>
        <fullName evidence="3">exodeoxyribonuclease III</fullName>
        <ecNumber evidence="3">3.1.11.2</ecNumber>
    </recommendedName>
</protein>
<evidence type="ECO:0000256" key="4">
    <source>
        <dbReference type="ARBA" id="ARBA00022723"/>
    </source>
</evidence>
<feature type="binding site" evidence="10">
    <location>
        <position position="154"/>
    </location>
    <ligand>
        <name>Mg(2+)</name>
        <dbReference type="ChEBI" id="CHEBI:18420"/>
        <label>1</label>
    </ligand>
</feature>
<comment type="catalytic activity">
    <reaction evidence="1">
        <text>Exonucleolytic cleavage in the 3'- to 5'-direction to yield nucleoside 5'-phosphates.</text>
        <dbReference type="EC" id="3.1.11.2"/>
    </reaction>
</comment>
<dbReference type="Pfam" id="PF03372">
    <property type="entry name" value="Exo_endo_phos"/>
    <property type="match status" value="1"/>
</dbReference>
<dbReference type="EMBL" id="OW240919">
    <property type="protein sequence ID" value="CAH2311704.1"/>
    <property type="molecule type" value="Genomic_DNA"/>
</dbReference>
<keyword evidence="4 10" id="KW-0479">Metal-binding</keyword>
<dbReference type="Gene3D" id="3.60.10.10">
    <property type="entry name" value="Endonuclease/exonuclease/phosphatase"/>
    <property type="match status" value="1"/>
</dbReference>
<feature type="domain" description="Endonuclease/exonuclease/phosphatase" evidence="12">
    <location>
        <begin position="17"/>
        <end position="240"/>
    </location>
</feature>
<feature type="binding site" evidence="10">
    <location>
        <position position="20"/>
    </location>
    <ligand>
        <name>Mg(2+)</name>
        <dbReference type="ChEBI" id="CHEBI:18420"/>
        <label>1</label>
    </ligand>
</feature>
<feature type="site" description="Transition state stabilizer" evidence="11">
    <location>
        <position position="154"/>
    </location>
</feature>
<dbReference type="InterPro" id="IPR036691">
    <property type="entry name" value="Endo/exonu/phosph_ase_sf"/>
</dbReference>